<accession>A0A1H1RVV4</accession>
<gene>
    <name evidence="2" type="ORF">SAMN05216198_1861</name>
</gene>
<evidence type="ECO:0000256" key="1">
    <source>
        <dbReference type="SAM" id="Phobius"/>
    </source>
</evidence>
<name>A0A1H1RVV4_9GAMM</name>
<dbReference type="Proteomes" id="UP000243426">
    <property type="component" value="Chromosome I"/>
</dbReference>
<organism evidence="2 3">
    <name type="scientific">Halopseudomonas litoralis</name>
    <dbReference type="NCBI Taxonomy" id="797277"/>
    <lineage>
        <taxon>Bacteria</taxon>
        <taxon>Pseudomonadati</taxon>
        <taxon>Pseudomonadota</taxon>
        <taxon>Gammaproteobacteria</taxon>
        <taxon>Pseudomonadales</taxon>
        <taxon>Pseudomonadaceae</taxon>
        <taxon>Halopseudomonas</taxon>
    </lineage>
</organism>
<keyword evidence="1" id="KW-1133">Transmembrane helix</keyword>
<feature type="transmembrane region" description="Helical" evidence="1">
    <location>
        <begin position="6"/>
        <end position="25"/>
    </location>
</feature>
<dbReference type="AlphaFoldDB" id="A0A1H1RVV4"/>
<reference evidence="3" key="1">
    <citation type="submission" date="2016-10" db="EMBL/GenBank/DDBJ databases">
        <authorList>
            <person name="Varghese N."/>
            <person name="Submissions S."/>
        </authorList>
    </citation>
    <scope>NUCLEOTIDE SEQUENCE [LARGE SCALE GENOMIC DNA]</scope>
    <source>
        <strain evidence="3">2SM5</strain>
    </source>
</reference>
<keyword evidence="1" id="KW-0472">Membrane</keyword>
<proteinExistence type="predicted"/>
<feature type="transmembrane region" description="Helical" evidence="1">
    <location>
        <begin position="88"/>
        <end position="109"/>
    </location>
</feature>
<keyword evidence="1" id="KW-0812">Transmembrane</keyword>
<evidence type="ECO:0000313" key="3">
    <source>
        <dbReference type="Proteomes" id="UP000243426"/>
    </source>
</evidence>
<dbReference type="EMBL" id="LT629748">
    <property type="protein sequence ID" value="SDS39805.1"/>
    <property type="molecule type" value="Genomic_DNA"/>
</dbReference>
<protein>
    <submittedName>
        <fullName evidence="2">Uncharacterized protein</fullName>
    </submittedName>
</protein>
<dbReference type="RefSeq" id="WP_090273047.1">
    <property type="nucleotide sequence ID" value="NZ_LT629748.1"/>
</dbReference>
<sequence>MFNESEYQTVWMIYLAAAACCWLVWTQLTRWIGWWFVREPLWLVMAVILFTPSRVEPFEPWLAPAAIGWALDMLLDTGEHAPKLLGDLALAMALAALAYIGFVCLRLAWRYWRSAADRSAA</sequence>
<evidence type="ECO:0000313" key="2">
    <source>
        <dbReference type="EMBL" id="SDS39805.1"/>
    </source>
</evidence>
<keyword evidence="3" id="KW-1185">Reference proteome</keyword>
<dbReference type="OrthoDB" id="6121502at2"/>